<protein>
    <recommendedName>
        <fullName evidence="4 12">4-hydroxy-tetrahydrodipicolinate synthase</fullName>
        <shortName evidence="12">HTPA synthase</shortName>
        <ecNumber evidence="4 12">4.3.3.7</ecNumber>
    </recommendedName>
</protein>
<feature type="binding site" evidence="12 15">
    <location>
        <position position="45"/>
    </location>
    <ligand>
        <name>pyruvate</name>
        <dbReference type="ChEBI" id="CHEBI:15361"/>
    </ligand>
</feature>
<comment type="catalytic activity">
    <reaction evidence="11 12">
        <text>L-aspartate 4-semialdehyde + pyruvate = (2S,4S)-4-hydroxy-2,3,4,5-tetrahydrodipicolinate + H2O + H(+)</text>
        <dbReference type="Rhea" id="RHEA:34171"/>
        <dbReference type="ChEBI" id="CHEBI:15361"/>
        <dbReference type="ChEBI" id="CHEBI:15377"/>
        <dbReference type="ChEBI" id="CHEBI:15378"/>
        <dbReference type="ChEBI" id="CHEBI:67139"/>
        <dbReference type="ChEBI" id="CHEBI:537519"/>
        <dbReference type="EC" id="4.3.3.7"/>
    </reaction>
</comment>
<dbReference type="CDD" id="cd00950">
    <property type="entry name" value="DHDPS"/>
    <property type="match status" value="1"/>
</dbReference>
<evidence type="ECO:0000256" key="10">
    <source>
        <dbReference type="ARBA" id="ARBA00023270"/>
    </source>
</evidence>
<dbReference type="InterPro" id="IPR013785">
    <property type="entry name" value="Aldolase_TIM"/>
</dbReference>
<evidence type="ECO:0000256" key="8">
    <source>
        <dbReference type="ARBA" id="ARBA00023154"/>
    </source>
</evidence>
<dbReference type="EC" id="4.3.3.7" evidence="4 12"/>
<keyword evidence="5 12" id="KW-0963">Cytoplasm</keyword>
<evidence type="ECO:0000256" key="14">
    <source>
        <dbReference type="PIRSR" id="PIRSR001365-1"/>
    </source>
</evidence>
<keyword evidence="9 12" id="KW-0456">Lyase</keyword>
<dbReference type="InterPro" id="IPR005263">
    <property type="entry name" value="DapA"/>
</dbReference>
<evidence type="ECO:0000256" key="1">
    <source>
        <dbReference type="ARBA" id="ARBA00003294"/>
    </source>
</evidence>
<evidence type="ECO:0000256" key="13">
    <source>
        <dbReference type="PIRNR" id="PIRNR001365"/>
    </source>
</evidence>
<dbReference type="PANTHER" id="PTHR12128:SF66">
    <property type="entry name" value="4-HYDROXY-2-OXOGLUTARATE ALDOLASE, MITOCHONDRIAL"/>
    <property type="match status" value="1"/>
</dbReference>
<sequence length="291" mass="30683">MKLEGAMTALVTPMRSESVDYDALGTLVEAQLAAGIDALVAVGTTGESATLDMEEHTEVIRFVVKAAAGRVPVIAGAGGNATAEALSLTRASEAAGADALLQVVPYYNKPTQEGMFRHFSAIAGATELPIVLYNVPGRTVSDLLPETVARLAEIDNVVAIKEATGSVVRATEIIELCGDAIAVLSGDDFTSFPLYSVGSRGVISVVSNVMPDAMAEMWDAVVAGDWAQARALHYKIQPMTRLLFAESNPVPAKTALALLGMMQPDARLPLAPCTDELRERLRAQLNTEGML</sequence>
<keyword evidence="8 12" id="KW-0457">Lysine biosynthesis</keyword>
<evidence type="ECO:0000256" key="16">
    <source>
        <dbReference type="PIRSR" id="PIRSR001365-3"/>
    </source>
</evidence>
<dbReference type="GO" id="GO:0019877">
    <property type="term" value="P:diaminopimelate biosynthetic process"/>
    <property type="evidence" value="ECO:0007669"/>
    <property type="project" value="UniProtKB-UniRule"/>
</dbReference>
<feature type="active site" description="Proton donor/acceptor" evidence="12 14">
    <location>
        <position position="133"/>
    </location>
</feature>
<comment type="pathway">
    <text evidence="2 12">Amino-acid biosynthesis; L-lysine biosynthesis via DAP pathway; (S)-tetrahydrodipicolinate from L-aspartate: step 3/4.</text>
</comment>
<dbReference type="NCBIfam" id="TIGR00674">
    <property type="entry name" value="dapA"/>
    <property type="match status" value="1"/>
</dbReference>
<evidence type="ECO:0000256" key="5">
    <source>
        <dbReference type="ARBA" id="ARBA00022490"/>
    </source>
</evidence>
<evidence type="ECO:0000256" key="12">
    <source>
        <dbReference type="HAMAP-Rule" id="MF_00418"/>
    </source>
</evidence>
<evidence type="ECO:0000313" key="18">
    <source>
        <dbReference type="Proteomes" id="UP000001880"/>
    </source>
</evidence>
<name>D0LJC8_HALO1</name>
<keyword evidence="10 12" id="KW-0704">Schiff base</keyword>
<dbReference type="Proteomes" id="UP000001880">
    <property type="component" value="Chromosome"/>
</dbReference>
<comment type="caution">
    <text evidence="12">Was originally thought to be a dihydrodipicolinate synthase (DHDPS), catalyzing the condensation of (S)-aspartate-beta-semialdehyde [(S)-ASA] and pyruvate to dihydrodipicolinate (DHDP). However, it was shown in E.coli that the product of the enzymatic reaction is not dihydrodipicolinate but in fact (4S)-4-hydroxy-2,3,4,5-tetrahydro-(2S)-dipicolinic acid (HTPA), and that the consecutive dehydration reaction leading to DHDP is not spontaneous but catalyzed by DapB.</text>
</comment>
<evidence type="ECO:0000256" key="6">
    <source>
        <dbReference type="ARBA" id="ARBA00022605"/>
    </source>
</evidence>
<dbReference type="RefSeq" id="WP_012827583.1">
    <property type="nucleotide sequence ID" value="NC_013440.1"/>
</dbReference>
<dbReference type="HOGENOM" id="CLU_049343_7_1_7"/>
<keyword evidence="7 12" id="KW-0220">Diaminopimelate biosynthesis</keyword>
<accession>D0LJC8</accession>
<comment type="subcellular location">
    <subcellularLocation>
        <location evidence="12">Cytoplasm</location>
    </subcellularLocation>
</comment>
<dbReference type="KEGG" id="hoh:Hoch_2438"/>
<feature type="site" description="L-lysine inhibitor binding; via carbonyl oxygen" evidence="16">
    <location>
        <position position="49"/>
    </location>
</feature>
<dbReference type="InterPro" id="IPR002220">
    <property type="entry name" value="DapA-like"/>
</dbReference>
<evidence type="ECO:0000256" key="3">
    <source>
        <dbReference type="ARBA" id="ARBA00007592"/>
    </source>
</evidence>
<comment type="function">
    <text evidence="1 12">Catalyzes the condensation of (S)-aspartate-beta-semialdehyde [(S)-ASA] and pyruvate to 4-hydroxy-tetrahydrodipicolinate (HTPA).</text>
</comment>
<evidence type="ECO:0000256" key="4">
    <source>
        <dbReference type="ARBA" id="ARBA00012086"/>
    </source>
</evidence>
<comment type="subunit">
    <text evidence="12">Homotetramer; dimer of dimers.</text>
</comment>
<feature type="site" description="Part of a proton relay during catalysis" evidence="12 16">
    <location>
        <position position="44"/>
    </location>
</feature>
<dbReference type="Pfam" id="PF00701">
    <property type="entry name" value="DHDPS"/>
    <property type="match status" value="1"/>
</dbReference>
<feature type="site" description="L-lysine inhibitor binding" evidence="16">
    <location>
        <position position="106"/>
    </location>
</feature>
<feature type="site" description="L-lysine inhibitor binding" evidence="16">
    <location>
        <position position="80"/>
    </location>
</feature>
<proteinExistence type="inferred from homology"/>
<comment type="similarity">
    <text evidence="3 12 13">Belongs to the DapA family.</text>
</comment>
<dbReference type="Gene3D" id="3.20.20.70">
    <property type="entry name" value="Aldolase class I"/>
    <property type="match status" value="1"/>
</dbReference>
<dbReference type="PANTHER" id="PTHR12128">
    <property type="entry name" value="DIHYDRODIPICOLINATE SYNTHASE"/>
    <property type="match status" value="1"/>
</dbReference>
<evidence type="ECO:0000256" key="7">
    <source>
        <dbReference type="ARBA" id="ARBA00022915"/>
    </source>
</evidence>
<evidence type="ECO:0000256" key="11">
    <source>
        <dbReference type="ARBA" id="ARBA00047836"/>
    </source>
</evidence>
<dbReference type="PRINTS" id="PR00146">
    <property type="entry name" value="DHPICSNTHASE"/>
</dbReference>
<dbReference type="OrthoDB" id="9782828at2"/>
<dbReference type="SUPFAM" id="SSF51569">
    <property type="entry name" value="Aldolase"/>
    <property type="match status" value="1"/>
</dbReference>
<dbReference type="GO" id="GO:0008840">
    <property type="term" value="F:4-hydroxy-tetrahydrodipicolinate synthase activity"/>
    <property type="evidence" value="ECO:0007669"/>
    <property type="project" value="UniProtKB-UniRule"/>
</dbReference>
<reference evidence="17 18" key="1">
    <citation type="journal article" date="2010" name="Stand. Genomic Sci.">
        <title>Complete genome sequence of Haliangium ochraceum type strain (SMP-2).</title>
        <authorList>
            <consortium name="US DOE Joint Genome Institute (JGI-PGF)"/>
            <person name="Ivanova N."/>
            <person name="Daum C."/>
            <person name="Lang E."/>
            <person name="Abt B."/>
            <person name="Kopitz M."/>
            <person name="Saunders E."/>
            <person name="Lapidus A."/>
            <person name="Lucas S."/>
            <person name="Glavina Del Rio T."/>
            <person name="Nolan M."/>
            <person name="Tice H."/>
            <person name="Copeland A."/>
            <person name="Cheng J.F."/>
            <person name="Chen F."/>
            <person name="Bruce D."/>
            <person name="Goodwin L."/>
            <person name="Pitluck S."/>
            <person name="Mavromatis K."/>
            <person name="Pati A."/>
            <person name="Mikhailova N."/>
            <person name="Chen A."/>
            <person name="Palaniappan K."/>
            <person name="Land M."/>
            <person name="Hauser L."/>
            <person name="Chang Y.J."/>
            <person name="Jeffries C.D."/>
            <person name="Detter J.C."/>
            <person name="Brettin T."/>
            <person name="Rohde M."/>
            <person name="Goker M."/>
            <person name="Bristow J."/>
            <person name="Markowitz V."/>
            <person name="Eisen J.A."/>
            <person name="Hugenholtz P."/>
            <person name="Kyrpides N.C."/>
            <person name="Klenk H.P."/>
        </authorList>
    </citation>
    <scope>NUCLEOTIDE SEQUENCE [LARGE SCALE GENOMIC DNA]</scope>
    <source>
        <strain evidence="18">DSM 14365 / CIP 107738 / JCM 11303 / AJ 13395 / SMP-2</strain>
    </source>
</reference>
<evidence type="ECO:0000256" key="2">
    <source>
        <dbReference type="ARBA" id="ARBA00005120"/>
    </source>
</evidence>
<dbReference type="GO" id="GO:0009089">
    <property type="term" value="P:lysine biosynthetic process via diaminopimelate"/>
    <property type="evidence" value="ECO:0007669"/>
    <property type="project" value="UniProtKB-UniRule"/>
</dbReference>
<dbReference type="GO" id="GO:0005829">
    <property type="term" value="C:cytosol"/>
    <property type="evidence" value="ECO:0007669"/>
    <property type="project" value="TreeGrafter"/>
</dbReference>
<keyword evidence="6 12" id="KW-0028">Amino-acid biosynthesis</keyword>
<feature type="active site" description="Schiff-base intermediate with substrate" evidence="12 14">
    <location>
        <position position="161"/>
    </location>
</feature>
<dbReference type="PROSITE" id="PS00665">
    <property type="entry name" value="DHDPS_1"/>
    <property type="match status" value="1"/>
</dbReference>
<dbReference type="AlphaFoldDB" id="D0LJC8"/>
<dbReference type="UniPathway" id="UPA00034">
    <property type="reaction ID" value="UER00017"/>
</dbReference>
<feature type="binding site" evidence="12 15">
    <location>
        <position position="203"/>
    </location>
    <ligand>
        <name>pyruvate</name>
        <dbReference type="ChEBI" id="CHEBI:15361"/>
    </ligand>
</feature>
<organism evidence="17 18">
    <name type="scientific">Haliangium ochraceum (strain DSM 14365 / JCM 11303 / SMP-2)</name>
    <dbReference type="NCBI Taxonomy" id="502025"/>
    <lineage>
        <taxon>Bacteria</taxon>
        <taxon>Pseudomonadati</taxon>
        <taxon>Myxococcota</taxon>
        <taxon>Polyangia</taxon>
        <taxon>Haliangiales</taxon>
        <taxon>Kofleriaceae</taxon>
        <taxon>Haliangium</taxon>
    </lineage>
</organism>
<dbReference type="SMART" id="SM01130">
    <property type="entry name" value="DHDPS"/>
    <property type="match status" value="1"/>
</dbReference>
<gene>
    <name evidence="12" type="primary">dapA</name>
    <name evidence="17" type="ordered locus">Hoch_2438</name>
</gene>
<dbReference type="HAMAP" id="MF_00418">
    <property type="entry name" value="DapA"/>
    <property type="match status" value="1"/>
</dbReference>
<dbReference type="STRING" id="502025.Hoch_2438"/>
<dbReference type="EMBL" id="CP001804">
    <property type="protein sequence ID" value="ACY14975.1"/>
    <property type="molecule type" value="Genomic_DNA"/>
</dbReference>
<feature type="site" description="L-lysine inhibitor binding" evidence="16">
    <location>
        <position position="84"/>
    </location>
</feature>
<dbReference type="eggNOG" id="COG0329">
    <property type="taxonomic scope" value="Bacteria"/>
</dbReference>
<evidence type="ECO:0000256" key="15">
    <source>
        <dbReference type="PIRSR" id="PIRSR001365-2"/>
    </source>
</evidence>
<evidence type="ECO:0000256" key="9">
    <source>
        <dbReference type="ARBA" id="ARBA00023239"/>
    </source>
</evidence>
<dbReference type="PIRSF" id="PIRSF001365">
    <property type="entry name" value="DHDPS"/>
    <property type="match status" value="1"/>
</dbReference>
<keyword evidence="18" id="KW-1185">Reference proteome</keyword>
<dbReference type="PROSITE" id="PS00666">
    <property type="entry name" value="DHDPS_2"/>
    <property type="match status" value="1"/>
</dbReference>
<dbReference type="InterPro" id="IPR020625">
    <property type="entry name" value="Schiff_base-form_aldolases_AS"/>
</dbReference>
<feature type="site" description="Part of a proton relay during catalysis" evidence="12 16">
    <location>
        <position position="107"/>
    </location>
</feature>
<evidence type="ECO:0000313" key="17">
    <source>
        <dbReference type="EMBL" id="ACY14975.1"/>
    </source>
</evidence>
<dbReference type="InterPro" id="IPR020624">
    <property type="entry name" value="Schiff_base-form_aldolases_CS"/>
</dbReference>